<dbReference type="RefSeq" id="WP_379560460.1">
    <property type="nucleotide sequence ID" value="NZ_JBHUMX010000006.1"/>
</dbReference>
<evidence type="ECO:0000313" key="2">
    <source>
        <dbReference type="EMBL" id="MFD2627803.1"/>
    </source>
</evidence>
<dbReference type="EMBL" id="JBHUMX010000006">
    <property type="protein sequence ID" value="MFD2627803.1"/>
    <property type="molecule type" value="Genomic_DNA"/>
</dbReference>
<comment type="caution">
    <text evidence="2">The sequence shown here is derived from an EMBL/GenBank/DDBJ whole genome shotgun (WGS) entry which is preliminary data.</text>
</comment>
<organism evidence="2 3">
    <name type="scientific">Oceanobacillus kapialis</name>
    <dbReference type="NCBI Taxonomy" id="481353"/>
    <lineage>
        <taxon>Bacteria</taxon>
        <taxon>Bacillati</taxon>
        <taxon>Bacillota</taxon>
        <taxon>Bacilli</taxon>
        <taxon>Bacillales</taxon>
        <taxon>Bacillaceae</taxon>
        <taxon>Oceanobacillus</taxon>
    </lineage>
</organism>
<keyword evidence="1" id="KW-1133">Transmembrane helix</keyword>
<name>A0ABW5PX03_9BACI</name>
<keyword evidence="3" id="KW-1185">Reference proteome</keyword>
<proteinExistence type="predicted"/>
<protein>
    <submittedName>
        <fullName evidence="2">Uncharacterized protein</fullName>
    </submittedName>
</protein>
<sequence length="134" mass="15975">MKWLVYVYPKKWREQYGEELEYILKMRKPSIKDVLNILYYAFLERLLVGKDMVGTFTNAMLYYIRESFTLFLSIIMVSMLAGSAISKIPFPMIELSMEWVIMLGVFSVVYLLYTTGLLKFVMLFRDHKQREENP</sequence>
<dbReference type="Proteomes" id="UP001597451">
    <property type="component" value="Unassembled WGS sequence"/>
</dbReference>
<evidence type="ECO:0000256" key="1">
    <source>
        <dbReference type="SAM" id="Phobius"/>
    </source>
</evidence>
<keyword evidence="1" id="KW-0472">Membrane</keyword>
<reference evidence="3" key="1">
    <citation type="journal article" date="2019" name="Int. J. Syst. Evol. Microbiol.">
        <title>The Global Catalogue of Microorganisms (GCM) 10K type strain sequencing project: providing services to taxonomists for standard genome sequencing and annotation.</title>
        <authorList>
            <consortium name="The Broad Institute Genomics Platform"/>
            <consortium name="The Broad Institute Genome Sequencing Center for Infectious Disease"/>
            <person name="Wu L."/>
            <person name="Ma J."/>
        </authorList>
    </citation>
    <scope>NUCLEOTIDE SEQUENCE [LARGE SCALE GENOMIC DNA]</scope>
    <source>
        <strain evidence="3">TISTR 1858</strain>
    </source>
</reference>
<gene>
    <name evidence="2" type="ORF">ACFSUN_03215</name>
</gene>
<accession>A0ABW5PX03</accession>
<evidence type="ECO:0000313" key="3">
    <source>
        <dbReference type="Proteomes" id="UP001597451"/>
    </source>
</evidence>
<keyword evidence="1" id="KW-0812">Transmembrane</keyword>
<feature type="transmembrane region" description="Helical" evidence="1">
    <location>
        <begin position="100"/>
        <end position="124"/>
    </location>
</feature>
<feature type="transmembrane region" description="Helical" evidence="1">
    <location>
        <begin position="68"/>
        <end position="88"/>
    </location>
</feature>